<evidence type="ECO:0000313" key="1">
    <source>
        <dbReference type="EMBL" id="MCM1991866.1"/>
    </source>
</evidence>
<keyword evidence="2" id="KW-1185">Reference proteome</keyword>
<dbReference type="AlphaFoldDB" id="A0A9J6P4Z9"/>
<dbReference type="GO" id="GO:0016874">
    <property type="term" value="F:ligase activity"/>
    <property type="evidence" value="ECO:0007669"/>
    <property type="project" value="UniProtKB-KW"/>
</dbReference>
<gene>
    <name evidence="1" type="ORF">KDK92_19170</name>
</gene>
<dbReference type="PANTHER" id="PTHR36039:SF2">
    <property type="entry name" value="RNA LIGASE_CYCLIC NUCLEOTIDE PHOSPHODIESTERASE FAMILY PROTEIN"/>
    <property type="match status" value="1"/>
</dbReference>
<proteinExistence type="predicted"/>
<sequence length="182" mass="21301">MYGVLAYFDRQTEEKLMGLWEGLVENNISFYSKEYSGKRPHITIADYDMLDEDQFKGYMDIYYEQIRKTPISFVTLGSFIGSGALLLTPTMSKELLKFHREYHDNFKMFRGDKESLYLPGKWIPHCTIANRLEKDKLAEALLYCTEKLKPFEGHISQVVLIKLKYHGEECVGVEEIYSKKLI</sequence>
<dbReference type="Pfam" id="PF13563">
    <property type="entry name" value="2_5_RNA_ligase2"/>
    <property type="match status" value="1"/>
</dbReference>
<name>A0A9J6P4Z9_9CLOT</name>
<comment type="caution">
    <text evidence="1">The sequence shown here is derived from an EMBL/GenBank/DDBJ whole genome shotgun (WGS) entry which is preliminary data.</text>
</comment>
<dbReference type="PANTHER" id="PTHR36039">
    <property type="match status" value="1"/>
</dbReference>
<dbReference type="InterPro" id="IPR009097">
    <property type="entry name" value="Cyclic_Pdiesterase"/>
</dbReference>
<dbReference type="Proteomes" id="UP001056429">
    <property type="component" value="Unassembled WGS sequence"/>
</dbReference>
<dbReference type="EMBL" id="JAGSOJ010000004">
    <property type="protein sequence ID" value="MCM1991866.1"/>
    <property type="molecule type" value="Genomic_DNA"/>
</dbReference>
<dbReference type="RefSeq" id="WP_250861000.1">
    <property type="nucleotide sequence ID" value="NZ_JAGSOJ010000004.1"/>
</dbReference>
<accession>A0A9J6P4Z9</accession>
<evidence type="ECO:0000313" key="2">
    <source>
        <dbReference type="Proteomes" id="UP001056429"/>
    </source>
</evidence>
<organism evidence="1 2">
    <name type="scientific">Oceanirhabdus seepicola</name>
    <dbReference type="NCBI Taxonomy" id="2828781"/>
    <lineage>
        <taxon>Bacteria</taxon>
        <taxon>Bacillati</taxon>
        <taxon>Bacillota</taxon>
        <taxon>Clostridia</taxon>
        <taxon>Eubacteriales</taxon>
        <taxon>Clostridiaceae</taxon>
        <taxon>Oceanirhabdus</taxon>
    </lineage>
</organism>
<keyword evidence="1" id="KW-0436">Ligase</keyword>
<dbReference type="Gene3D" id="3.90.1140.10">
    <property type="entry name" value="Cyclic phosphodiesterase"/>
    <property type="match status" value="1"/>
</dbReference>
<protein>
    <submittedName>
        <fullName evidence="1">2'-5' RNA ligase family protein</fullName>
    </submittedName>
</protein>
<reference evidence="1" key="2">
    <citation type="submission" date="2021-04" db="EMBL/GenBank/DDBJ databases">
        <authorList>
            <person name="Dong X."/>
        </authorList>
    </citation>
    <scope>NUCLEOTIDE SEQUENCE</scope>
    <source>
        <strain evidence="1">ZWT</strain>
    </source>
</reference>
<reference evidence="1" key="1">
    <citation type="journal article" date="2021" name="mSystems">
        <title>Bacteria and Archaea Synergistically Convert Glycine Betaine to Biogenic Methane in the Formosa Cold Seep of the South China Sea.</title>
        <authorList>
            <person name="Li L."/>
            <person name="Zhang W."/>
            <person name="Zhang S."/>
            <person name="Song L."/>
            <person name="Sun Q."/>
            <person name="Zhang H."/>
            <person name="Xiang H."/>
            <person name="Dong X."/>
        </authorList>
    </citation>
    <scope>NUCLEOTIDE SEQUENCE</scope>
    <source>
        <strain evidence="1">ZWT</strain>
    </source>
</reference>
<dbReference type="SUPFAM" id="SSF55144">
    <property type="entry name" value="LigT-like"/>
    <property type="match status" value="1"/>
</dbReference>